<comment type="caution">
    <text evidence="12">The sequence shown here is derived from an EMBL/GenBank/DDBJ whole genome shotgun (WGS) entry which is preliminary data.</text>
</comment>
<keyword evidence="7" id="KW-0333">Golgi apparatus</keyword>
<keyword evidence="9" id="KW-0325">Glycoprotein</keyword>
<dbReference type="AlphaFoldDB" id="A0A8J1XYW6"/>
<evidence type="ECO:0000256" key="5">
    <source>
        <dbReference type="ARBA" id="ARBA00022968"/>
    </source>
</evidence>
<evidence type="ECO:0000313" key="13">
    <source>
        <dbReference type="Proteomes" id="UP000749559"/>
    </source>
</evidence>
<dbReference type="GO" id="GO:0000139">
    <property type="term" value="C:Golgi membrane"/>
    <property type="evidence" value="ECO:0007669"/>
    <property type="project" value="UniProtKB-SubCell"/>
</dbReference>
<accession>A0A8J1XYW6</accession>
<feature type="non-terminal residue" evidence="12">
    <location>
        <position position="1"/>
    </location>
</feature>
<reference evidence="12" key="1">
    <citation type="submission" date="2022-03" db="EMBL/GenBank/DDBJ databases">
        <authorList>
            <person name="Martin C."/>
        </authorList>
    </citation>
    <scope>NUCLEOTIDE SEQUENCE</scope>
</reference>
<protein>
    <submittedName>
        <fullName evidence="12">Uncharacterized protein</fullName>
    </submittedName>
</protein>
<proteinExistence type="inferred from homology"/>
<evidence type="ECO:0000313" key="12">
    <source>
        <dbReference type="EMBL" id="CAH1794717.1"/>
    </source>
</evidence>
<dbReference type="Gene3D" id="3.40.50.300">
    <property type="entry name" value="P-loop containing nucleotide triphosphate hydrolases"/>
    <property type="match status" value="1"/>
</dbReference>
<feature type="non-terminal residue" evidence="12">
    <location>
        <position position="318"/>
    </location>
</feature>
<dbReference type="Pfam" id="PF06990">
    <property type="entry name" value="Gal-3-0_sulfotr"/>
    <property type="match status" value="1"/>
</dbReference>
<keyword evidence="4 11" id="KW-0812">Transmembrane</keyword>
<dbReference type="InterPro" id="IPR009729">
    <property type="entry name" value="Gal-3-0_sulfotransfrase"/>
</dbReference>
<dbReference type="OrthoDB" id="514299at2759"/>
<comment type="subcellular location">
    <subcellularLocation>
        <location evidence="1">Golgi apparatus membrane</location>
        <topology evidence="1">Single-pass type II membrane protein</topology>
    </subcellularLocation>
</comment>
<evidence type="ECO:0000256" key="1">
    <source>
        <dbReference type="ARBA" id="ARBA00004323"/>
    </source>
</evidence>
<evidence type="ECO:0000256" key="7">
    <source>
        <dbReference type="ARBA" id="ARBA00023034"/>
    </source>
</evidence>
<evidence type="ECO:0000256" key="10">
    <source>
        <dbReference type="SAM" id="MobiDB-lite"/>
    </source>
</evidence>
<evidence type="ECO:0000256" key="6">
    <source>
        <dbReference type="ARBA" id="ARBA00022989"/>
    </source>
</evidence>
<organism evidence="12 13">
    <name type="scientific">Owenia fusiformis</name>
    <name type="common">Polychaete worm</name>
    <dbReference type="NCBI Taxonomy" id="6347"/>
    <lineage>
        <taxon>Eukaryota</taxon>
        <taxon>Metazoa</taxon>
        <taxon>Spiralia</taxon>
        <taxon>Lophotrochozoa</taxon>
        <taxon>Annelida</taxon>
        <taxon>Polychaeta</taxon>
        <taxon>Sedentaria</taxon>
        <taxon>Canalipalpata</taxon>
        <taxon>Sabellida</taxon>
        <taxon>Oweniida</taxon>
        <taxon>Oweniidae</taxon>
        <taxon>Owenia</taxon>
    </lineage>
</organism>
<dbReference type="SUPFAM" id="SSF52540">
    <property type="entry name" value="P-loop containing nucleoside triphosphate hydrolases"/>
    <property type="match status" value="1"/>
</dbReference>
<keyword evidence="3" id="KW-0808">Transferase</keyword>
<keyword evidence="13" id="KW-1185">Reference proteome</keyword>
<evidence type="ECO:0000256" key="2">
    <source>
        <dbReference type="ARBA" id="ARBA00008124"/>
    </source>
</evidence>
<dbReference type="InterPro" id="IPR027417">
    <property type="entry name" value="P-loop_NTPase"/>
</dbReference>
<feature type="transmembrane region" description="Helical" evidence="11">
    <location>
        <begin position="18"/>
        <end position="37"/>
    </location>
</feature>
<feature type="region of interest" description="Disordered" evidence="10">
    <location>
        <begin position="50"/>
        <end position="81"/>
    </location>
</feature>
<name>A0A8J1XYW6_OWEFU</name>
<evidence type="ECO:0000256" key="4">
    <source>
        <dbReference type="ARBA" id="ARBA00022692"/>
    </source>
</evidence>
<evidence type="ECO:0000256" key="9">
    <source>
        <dbReference type="ARBA" id="ARBA00023180"/>
    </source>
</evidence>
<evidence type="ECO:0000256" key="8">
    <source>
        <dbReference type="ARBA" id="ARBA00023136"/>
    </source>
</evidence>
<dbReference type="PANTHER" id="PTHR14647:SF87">
    <property type="entry name" value="PUTATIVE-RELATED"/>
    <property type="match status" value="1"/>
</dbReference>
<sequence length="318" mass="37302">GNNVSFSSVMYKLKRFRLVIRYSILVLLFVTIFYHTYLFDTITVEQTTGGENKSPNYLTWDKNSNSKNESPNKINEQPHVGENVPFNHGIHIANEQNQNEHEVFNESTPDGKHKINAEKLVDKNNKTKPKNVYFAKTHKAASTTIQNLLFRYGEKYNLTFAMPWNIHRAGYPNHFTPDVIMPLAKGYNEYNVFCHHTRFHPRVLDFMPHDTLYIGAVRSVEKQFLSGYVYHRFYNCYGMENKNITQVLEVMQEYKHGLQCSNWNVSSQSEQMFDFGLQIEDMSNITMIKDYIHYLDSVFDFIFVADYFYESLVLLADI</sequence>
<keyword evidence="8 11" id="KW-0472">Membrane</keyword>
<keyword evidence="5" id="KW-0735">Signal-anchor</keyword>
<dbReference type="PANTHER" id="PTHR14647">
    <property type="entry name" value="GALACTOSE-3-O-SULFOTRANSFERASE"/>
    <property type="match status" value="1"/>
</dbReference>
<dbReference type="Proteomes" id="UP000749559">
    <property type="component" value="Unassembled WGS sequence"/>
</dbReference>
<feature type="compositionally biased region" description="Low complexity" evidence="10">
    <location>
        <begin position="62"/>
        <end position="75"/>
    </location>
</feature>
<comment type="similarity">
    <text evidence="2">Belongs to the galactose-3-O-sulfotransferase family.</text>
</comment>
<evidence type="ECO:0000256" key="3">
    <source>
        <dbReference type="ARBA" id="ARBA00022679"/>
    </source>
</evidence>
<gene>
    <name evidence="12" type="ORF">OFUS_LOCUS19369</name>
</gene>
<dbReference type="GO" id="GO:0009247">
    <property type="term" value="P:glycolipid biosynthetic process"/>
    <property type="evidence" value="ECO:0007669"/>
    <property type="project" value="InterPro"/>
</dbReference>
<dbReference type="GO" id="GO:0001733">
    <property type="term" value="F:galactosylceramide sulfotransferase activity"/>
    <property type="evidence" value="ECO:0007669"/>
    <property type="project" value="InterPro"/>
</dbReference>
<dbReference type="EMBL" id="CAIIXF020000009">
    <property type="protein sequence ID" value="CAH1794717.1"/>
    <property type="molecule type" value="Genomic_DNA"/>
</dbReference>
<evidence type="ECO:0000256" key="11">
    <source>
        <dbReference type="SAM" id="Phobius"/>
    </source>
</evidence>
<keyword evidence="6 11" id="KW-1133">Transmembrane helix</keyword>